<dbReference type="Pfam" id="PF21820">
    <property type="entry name" value="DUF6886"/>
    <property type="match status" value="1"/>
</dbReference>
<dbReference type="InterPro" id="IPR049253">
    <property type="entry name" value="DUF6886"/>
</dbReference>
<accession>A0ABU4SXH6</accession>
<dbReference type="RefSeq" id="WP_319965783.1">
    <property type="nucleotide sequence ID" value="NZ_JAXAVW010000007.1"/>
</dbReference>
<gene>
    <name evidence="1" type="ORF">SK803_10380</name>
</gene>
<dbReference type="EMBL" id="JAXAVW010000007">
    <property type="protein sequence ID" value="MDX8030619.1"/>
    <property type="molecule type" value="Genomic_DNA"/>
</dbReference>
<organism evidence="1 2">
    <name type="scientific">Lentzea miocenica</name>
    <dbReference type="NCBI Taxonomy" id="3095431"/>
    <lineage>
        <taxon>Bacteria</taxon>
        <taxon>Bacillati</taxon>
        <taxon>Actinomycetota</taxon>
        <taxon>Actinomycetes</taxon>
        <taxon>Pseudonocardiales</taxon>
        <taxon>Pseudonocardiaceae</taxon>
        <taxon>Lentzea</taxon>
    </lineage>
</organism>
<name>A0ABU4SXH6_9PSEU</name>
<reference evidence="1 2" key="2">
    <citation type="submission" date="2023-11" db="EMBL/GenBank/DDBJ databases">
        <authorList>
            <person name="Lara A.C."/>
            <person name="Chronakova A."/>
        </authorList>
    </citation>
    <scope>NUCLEOTIDE SEQUENCE [LARGE SCALE GENOMIC DNA]</scope>
    <source>
        <strain evidence="1 2">BCCO 10_0856</strain>
    </source>
</reference>
<sequence>MRPEPGQVLHFSEDPSITRFVPHLAATARQPGEYVWAVDAGRSPDYWFPRQCPRAMAWTASRTSAADRDRIIGPGCGDRVHAIEYGWLERMWTVRLYAYRLPADVFRPFDEKGDGHGHAVVATEPVLPLGPAERVGDLFALHEEAGIGLRGAAQPVAVLGRGDHQLAGVERDPVEKRPAAFSGMISAHAGAAGGGRRADRGIAHARAVPLRVRGPLGAHGCGGAHRR</sequence>
<proteinExistence type="predicted"/>
<comment type="caution">
    <text evidence="1">The sequence shown here is derived from an EMBL/GenBank/DDBJ whole genome shotgun (WGS) entry which is preliminary data.</text>
</comment>
<evidence type="ECO:0000313" key="1">
    <source>
        <dbReference type="EMBL" id="MDX8030619.1"/>
    </source>
</evidence>
<protein>
    <submittedName>
        <fullName evidence="1">Uncharacterized protein</fullName>
    </submittedName>
</protein>
<keyword evidence="2" id="KW-1185">Reference proteome</keyword>
<evidence type="ECO:0000313" key="2">
    <source>
        <dbReference type="Proteomes" id="UP001285521"/>
    </source>
</evidence>
<reference evidence="1 2" key="1">
    <citation type="submission" date="2023-11" db="EMBL/GenBank/DDBJ databases">
        <title>Lentzea sokolovensis, sp. nov., Lentzea kristufkii, sp. nov., and Lentzea miocenensis, sp. nov., rare actinobacteria from Sokolov Coal Basin, Miocene lacustrine sediment, Czech Republic.</title>
        <authorList>
            <person name="Lara A."/>
            <person name="Kotroba L."/>
            <person name="Nouioui I."/>
            <person name="Neumann-Schaal M."/>
            <person name="Mast Y."/>
            <person name="Chronakova A."/>
        </authorList>
    </citation>
    <scope>NUCLEOTIDE SEQUENCE [LARGE SCALE GENOMIC DNA]</scope>
    <source>
        <strain evidence="1 2">BCCO 10_0856</strain>
    </source>
</reference>
<dbReference type="Proteomes" id="UP001285521">
    <property type="component" value="Unassembled WGS sequence"/>
</dbReference>